<dbReference type="RefSeq" id="WP_110460508.1">
    <property type="nucleotide sequence ID" value="NZ_QKMR01000002.1"/>
</dbReference>
<sequence>MIRLTKLNAATFVINCDLIETIESTPDTVITLNNGKRYVVTESIDEVVSKVIRYKKNIFDNKYEIPTKILCEE</sequence>
<comment type="caution">
    <text evidence="1">The sequence shown here is derived from an EMBL/GenBank/DDBJ whole genome shotgun (WGS) entry which is preliminary data.</text>
</comment>
<accession>A0A318Y2T7</accession>
<reference evidence="1 2" key="1">
    <citation type="submission" date="2018-06" db="EMBL/GenBank/DDBJ databases">
        <title>Genomic Encyclopedia of Type Strains, Phase I: the one thousand microbial genomes (KMG-I) project.</title>
        <authorList>
            <person name="Kyrpides N."/>
        </authorList>
    </citation>
    <scope>NUCLEOTIDE SEQUENCE [LARGE SCALE GENOMIC DNA]</scope>
    <source>
        <strain evidence="1 2">DSM 19573</strain>
    </source>
</reference>
<keyword evidence="1" id="KW-0966">Cell projection</keyword>
<keyword evidence="1" id="KW-0969">Cilium</keyword>
<proteinExistence type="predicted"/>
<keyword evidence="1" id="KW-0282">Flagellum</keyword>
<dbReference type="EMBL" id="QKMR01000002">
    <property type="protein sequence ID" value="PYG89827.1"/>
    <property type="molecule type" value="Genomic_DNA"/>
</dbReference>
<dbReference type="Proteomes" id="UP000248132">
    <property type="component" value="Unassembled WGS sequence"/>
</dbReference>
<name>A0A318Y2T7_9FIRM</name>
<dbReference type="PANTHER" id="PTHR39185">
    <property type="entry name" value="SWARMING MOTILITY PROTEIN SWRD"/>
    <property type="match status" value="1"/>
</dbReference>
<evidence type="ECO:0000313" key="1">
    <source>
        <dbReference type="EMBL" id="PYG89827.1"/>
    </source>
</evidence>
<evidence type="ECO:0000313" key="2">
    <source>
        <dbReference type="Proteomes" id="UP000248132"/>
    </source>
</evidence>
<dbReference type="AlphaFoldDB" id="A0A318Y2T7"/>
<dbReference type="PANTHER" id="PTHR39185:SF1">
    <property type="entry name" value="SWARMING MOTILITY PROTEIN SWRD"/>
    <property type="match status" value="1"/>
</dbReference>
<protein>
    <submittedName>
        <fullName evidence="1">Flagellar protein FlbD</fullName>
    </submittedName>
</protein>
<keyword evidence="2" id="KW-1185">Reference proteome</keyword>
<organism evidence="1 2">
    <name type="scientific">Ruminiclostridium sufflavum DSM 19573</name>
    <dbReference type="NCBI Taxonomy" id="1121337"/>
    <lineage>
        <taxon>Bacteria</taxon>
        <taxon>Bacillati</taxon>
        <taxon>Bacillota</taxon>
        <taxon>Clostridia</taxon>
        <taxon>Eubacteriales</taxon>
        <taxon>Oscillospiraceae</taxon>
        <taxon>Ruminiclostridium</taxon>
    </lineage>
</organism>
<dbReference type="OrthoDB" id="9799862at2"/>
<dbReference type="InterPro" id="IPR009384">
    <property type="entry name" value="SwrD-like"/>
</dbReference>
<dbReference type="Pfam" id="PF06289">
    <property type="entry name" value="FlbD"/>
    <property type="match status" value="1"/>
</dbReference>
<gene>
    <name evidence="1" type="ORF">LY28_00424</name>
</gene>